<keyword evidence="5" id="KW-0597">Phosphoprotein</keyword>
<evidence type="ECO:0000256" key="2">
    <source>
        <dbReference type="ARBA" id="ARBA00004651"/>
    </source>
</evidence>
<dbReference type="GO" id="GO:0016301">
    <property type="term" value="F:kinase activity"/>
    <property type="evidence" value="ECO:0007669"/>
    <property type="project" value="UniProtKB-KW"/>
</dbReference>
<evidence type="ECO:0000259" key="11">
    <source>
        <dbReference type="PROSITE" id="PS50109"/>
    </source>
</evidence>
<dbReference type="PROSITE" id="PS50885">
    <property type="entry name" value="HAMP"/>
    <property type="match status" value="1"/>
</dbReference>
<evidence type="ECO:0000259" key="12">
    <source>
        <dbReference type="PROSITE" id="PS50885"/>
    </source>
</evidence>
<accession>A0ABX8ZCU0</accession>
<feature type="domain" description="Histidine kinase" evidence="11">
    <location>
        <begin position="280"/>
        <end position="477"/>
    </location>
</feature>
<dbReference type="SMART" id="SM00387">
    <property type="entry name" value="HATPase_c"/>
    <property type="match status" value="1"/>
</dbReference>
<evidence type="ECO:0000256" key="9">
    <source>
        <dbReference type="ARBA" id="ARBA00022840"/>
    </source>
</evidence>
<name>A0ABX8ZCU0_9SPHN</name>
<dbReference type="Gene3D" id="1.10.287.130">
    <property type="match status" value="1"/>
</dbReference>
<dbReference type="PRINTS" id="PR00344">
    <property type="entry name" value="BCTRLSENSOR"/>
</dbReference>
<dbReference type="EMBL" id="CP081297">
    <property type="protein sequence ID" value="QZD86792.1"/>
    <property type="molecule type" value="Genomic_DNA"/>
</dbReference>
<evidence type="ECO:0000256" key="6">
    <source>
        <dbReference type="ARBA" id="ARBA00022679"/>
    </source>
</evidence>
<dbReference type="InterPro" id="IPR005467">
    <property type="entry name" value="His_kinase_dom"/>
</dbReference>
<keyword evidence="10" id="KW-1133">Transmembrane helix</keyword>
<dbReference type="CDD" id="cd00075">
    <property type="entry name" value="HATPase"/>
    <property type="match status" value="1"/>
</dbReference>
<evidence type="ECO:0000313" key="13">
    <source>
        <dbReference type="EMBL" id="QZD86792.1"/>
    </source>
</evidence>
<comment type="subcellular location">
    <subcellularLocation>
        <location evidence="2">Cell membrane</location>
        <topology evidence="2">Multi-pass membrane protein</topology>
    </subcellularLocation>
</comment>
<dbReference type="Pfam" id="PF00672">
    <property type="entry name" value="HAMP"/>
    <property type="match status" value="1"/>
</dbReference>
<feature type="domain" description="HAMP" evidence="12">
    <location>
        <begin position="219"/>
        <end position="272"/>
    </location>
</feature>
<dbReference type="PROSITE" id="PS50109">
    <property type="entry name" value="HIS_KIN"/>
    <property type="match status" value="1"/>
</dbReference>
<evidence type="ECO:0000256" key="10">
    <source>
        <dbReference type="SAM" id="Phobius"/>
    </source>
</evidence>
<dbReference type="EC" id="2.7.13.3" evidence="3"/>
<dbReference type="InterPro" id="IPR003661">
    <property type="entry name" value="HisK_dim/P_dom"/>
</dbReference>
<evidence type="ECO:0000313" key="14">
    <source>
        <dbReference type="Proteomes" id="UP000824280"/>
    </source>
</evidence>
<keyword evidence="10" id="KW-0472">Membrane</keyword>
<dbReference type="PANTHER" id="PTHR44936">
    <property type="entry name" value="SENSOR PROTEIN CREC"/>
    <property type="match status" value="1"/>
</dbReference>
<keyword evidence="6" id="KW-0808">Transferase</keyword>
<evidence type="ECO:0000256" key="3">
    <source>
        <dbReference type="ARBA" id="ARBA00012438"/>
    </source>
</evidence>
<keyword evidence="10" id="KW-0812">Transmembrane</keyword>
<dbReference type="PANTHER" id="PTHR44936:SF10">
    <property type="entry name" value="SENSOR PROTEIN RSTB"/>
    <property type="match status" value="1"/>
</dbReference>
<proteinExistence type="predicted"/>
<feature type="transmembrane region" description="Helical" evidence="10">
    <location>
        <begin position="197"/>
        <end position="218"/>
    </location>
</feature>
<dbReference type="InterPro" id="IPR003594">
    <property type="entry name" value="HATPase_dom"/>
</dbReference>
<dbReference type="Gene3D" id="3.30.565.10">
    <property type="entry name" value="Histidine kinase-like ATPase, C-terminal domain"/>
    <property type="match status" value="1"/>
</dbReference>
<dbReference type="InterPro" id="IPR050980">
    <property type="entry name" value="2C_sensor_his_kinase"/>
</dbReference>
<dbReference type="Pfam" id="PF02518">
    <property type="entry name" value="HATPase_c"/>
    <property type="match status" value="1"/>
</dbReference>
<evidence type="ECO:0000256" key="7">
    <source>
        <dbReference type="ARBA" id="ARBA00022741"/>
    </source>
</evidence>
<evidence type="ECO:0000256" key="8">
    <source>
        <dbReference type="ARBA" id="ARBA00022777"/>
    </source>
</evidence>
<dbReference type="Proteomes" id="UP000824280">
    <property type="component" value="Chromosome"/>
</dbReference>
<dbReference type="InterPro" id="IPR003660">
    <property type="entry name" value="HAMP_dom"/>
</dbReference>
<dbReference type="SUPFAM" id="SSF55874">
    <property type="entry name" value="ATPase domain of HSP90 chaperone/DNA topoisomerase II/histidine kinase"/>
    <property type="match status" value="1"/>
</dbReference>
<dbReference type="InterPro" id="IPR036890">
    <property type="entry name" value="HATPase_C_sf"/>
</dbReference>
<organism evidence="13 14">
    <name type="scientific">Qipengyuania psychrotolerans</name>
    <dbReference type="NCBI Taxonomy" id="2867238"/>
    <lineage>
        <taxon>Bacteria</taxon>
        <taxon>Pseudomonadati</taxon>
        <taxon>Pseudomonadota</taxon>
        <taxon>Alphaproteobacteria</taxon>
        <taxon>Sphingomonadales</taxon>
        <taxon>Erythrobacteraceae</taxon>
        <taxon>Qipengyuania</taxon>
    </lineage>
</organism>
<dbReference type="SUPFAM" id="SSF47384">
    <property type="entry name" value="Homodimeric domain of signal transducing histidine kinase"/>
    <property type="match status" value="1"/>
</dbReference>
<evidence type="ECO:0000256" key="1">
    <source>
        <dbReference type="ARBA" id="ARBA00000085"/>
    </source>
</evidence>
<keyword evidence="14" id="KW-1185">Reference proteome</keyword>
<protein>
    <recommendedName>
        <fullName evidence="3">histidine kinase</fullName>
        <ecNumber evidence="3">2.7.13.3</ecNumber>
    </recommendedName>
</protein>
<dbReference type="InterPro" id="IPR004358">
    <property type="entry name" value="Sig_transdc_His_kin-like_C"/>
</dbReference>
<reference evidence="13 14" key="1">
    <citation type="submission" date="2021-08" db="EMBL/GenBank/DDBJ databases">
        <title>Comparative Genomics Analysis of the Genus Qipengyuania Reveals Extensive Genetic Diversity and Metabolic Versatility, Including the Description of Fifteen Novel Species.</title>
        <authorList>
            <person name="Liu Y."/>
        </authorList>
    </citation>
    <scope>NUCLEOTIDE SEQUENCE [LARGE SCALE GENOMIC DNA]</scope>
    <source>
        <strain evidence="13 14">1XM2-8</strain>
    </source>
</reference>
<keyword evidence="7" id="KW-0547">Nucleotide-binding</keyword>
<dbReference type="RefSeq" id="WP_221422333.1">
    <property type="nucleotide sequence ID" value="NZ_CP081297.1"/>
</dbReference>
<dbReference type="CDD" id="cd00082">
    <property type="entry name" value="HisKA"/>
    <property type="match status" value="1"/>
</dbReference>
<gene>
    <name evidence="13" type="ORF">K3166_11385</name>
</gene>
<evidence type="ECO:0000256" key="5">
    <source>
        <dbReference type="ARBA" id="ARBA00022553"/>
    </source>
</evidence>
<keyword evidence="4" id="KW-1003">Cell membrane</keyword>
<keyword evidence="8 13" id="KW-0418">Kinase</keyword>
<dbReference type="InterPro" id="IPR036097">
    <property type="entry name" value="HisK_dim/P_sf"/>
</dbReference>
<sequence length="477" mass="52300">MKRFFPRSLLGQVILAVALTLFVMQGINGILAWRIEKDRQDTAVVNTLGFRFVAASRIADMSESERTVVIDPRRTARPRRDSRFAGEGRARRGFANAAFERSDTFPSLAGDKRMADLEARLADTLRSNGRSFSDIRLVERALADDPVAVRFFQRRAMRRAMPEGVPQTVAVAGIETPDGWEIVRAAKPPARPFTGPLIYLVRAAGLTLILSLVLWFVLQRITRPLAELTRRTERFSSDPGNYEPIDPSGPDDVRKLITAHNAMEARIGAMLDEKDVMLGAIGHDLKTPLAALRVRAESVPDDTQRARMAETIEEITHTLDDILALARVGRAHGEPERTDIAALAASVVDEFEDLGEPVQIAELEKAAAPARVNWLKRGLRNLVTNALRYAGEAQVSVIRDAGSIILRVDDRGPGIPDDRIAEMLEPFARGEASRNRATGGAGLGLTLARAVAEQHGGTLTLANRKEGGLRAEIRLPA</sequence>
<dbReference type="SMART" id="SM00304">
    <property type="entry name" value="HAMP"/>
    <property type="match status" value="1"/>
</dbReference>
<dbReference type="SMART" id="SM00388">
    <property type="entry name" value="HisKA"/>
    <property type="match status" value="1"/>
</dbReference>
<keyword evidence="9" id="KW-0067">ATP-binding</keyword>
<evidence type="ECO:0000256" key="4">
    <source>
        <dbReference type="ARBA" id="ARBA00022475"/>
    </source>
</evidence>
<comment type="catalytic activity">
    <reaction evidence="1">
        <text>ATP + protein L-histidine = ADP + protein N-phospho-L-histidine.</text>
        <dbReference type="EC" id="2.7.13.3"/>
    </reaction>
</comment>